<dbReference type="SUPFAM" id="SSF56645">
    <property type="entry name" value="Acyl-CoA dehydrogenase NM domain-like"/>
    <property type="match status" value="1"/>
</dbReference>
<evidence type="ECO:0000256" key="2">
    <source>
        <dbReference type="ARBA" id="ARBA00009347"/>
    </source>
</evidence>
<dbReference type="Proteomes" id="UP001501612">
    <property type="component" value="Unassembled WGS sequence"/>
</dbReference>
<evidence type="ECO:0000256" key="4">
    <source>
        <dbReference type="ARBA" id="ARBA00022827"/>
    </source>
</evidence>
<evidence type="ECO:0000313" key="9">
    <source>
        <dbReference type="Proteomes" id="UP001501612"/>
    </source>
</evidence>
<organism evidence="8 9">
    <name type="scientific">Nocardioides lentus</name>
    <dbReference type="NCBI Taxonomy" id="338077"/>
    <lineage>
        <taxon>Bacteria</taxon>
        <taxon>Bacillati</taxon>
        <taxon>Actinomycetota</taxon>
        <taxon>Actinomycetes</taxon>
        <taxon>Propionibacteriales</taxon>
        <taxon>Nocardioidaceae</taxon>
        <taxon>Nocardioides</taxon>
    </lineage>
</organism>
<comment type="cofactor">
    <cofactor evidence="1">
        <name>FAD</name>
        <dbReference type="ChEBI" id="CHEBI:57692"/>
    </cofactor>
</comment>
<dbReference type="InterPro" id="IPR013786">
    <property type="entry name" value="AcylCoA_DH/ox_N"/>
</dbReference>
<proteinExistence type="inferred from homology"/>
<accession>A0ABN2PFU8</accession>
<feature type="domain" description="Acyl-CoA dehydrogenase/oxidase N-terminal" evidence="7">
    <location>
        <begin position="7"/>
        <end position="119"/>
    </location>
</feature>
<dbReference type="InterPro" id="IPR037069">
    <property type="entry name" value="AcylCoA_DH/ox_N_sf"/>
</dbReference>
<sequence length="384" mass="40171">MDFTHDEEQKALREAVRGLLGRAYPAYEDRRRAVADEPGFDEKLWASLAEMGVLGLPFAEADGGMGAGPVESALVAEELGRVIAPEPFLTSVVLAGGLVAATGDDAQREELLGGLSSGELLLAPALAEPGRRWAVDGQDVRAEEQDGGWRLTGTKEPVPHGARADRLVVTAALPDGGTGVFVVDGDVDGLTRTGYATHDGGRAARVQLSGAAATLLGAAQDRGREVAEVVEATRVVACHQALGAMAVALESTTDYLRSRKQFGVPLSTFQALTFRAADMYVSLELARSVAAWASMVHAAEPGRTGQASAAEAASRAALQTSRAGRHIGQEAIQLHGGIAMTAEYHVGTYTSHLTALDHLLGDGDHHLRVLSSVVADHAEVDPLP</sequence>
<keyword evidence="3" id="KW-0285">Flavoprotein</keyword>
<comment type="caution">
    <text evidence="8">The sequence shown here is derived from an EMBL/GenBank/DDBJ whole genome shotgun (WGS) entry which is preliminary data.</text>
</comment>
<evidence type="ECO:0000256" key="1">
    <source>
        <dbReference type="ARBA" id="ARBA00001974"/>
    </source>
</evidence>
<dbReference type="PANTHER" id="PTHR43884:SF20">
    <property type="entry name" value="ACYL-COA DEHYDROGENASE FADE28"/>
    <property type="match status" value="1"/>
</dbReference>
<evidence type="ECO:0000313" key="8">
    <source>
        <dbReference type="EMBL" id="GAA1920625.1"/>
    </source>
</evidence>
<dbReference type="Pfam" id="PF00441">
    <property type="entry name" value="Acyl-CoA_dh_1"/>
    <property type="match status" value="1"/>
</dbReference>
<gene>
    <name evidence="8" type="ORF">GCM10009737_22700</name>
</gene>
<dbReference type="CDD" id="cd00567">
    <property type="entry name" value="ACAD"/>
    <property type="match status" value="1"/>
</dbReference>
<evidence type="ECO:0000259" key="7">
    <source>
        <dbReference type="Pfam" id="PF02771"/>
    </source>
</evidence>
<dbReference type="SUPFAM" id="SSF47203">
    <property type="entry name" value="Acyl-CoA dehydrogenase C-terminal domain-like"/>
    <property type="match status" value="1"/>
</dbReference>
<dbReference type="Gene3D" id="2.40.110.10">
    <property type="entry name" value="Butyryl-CoA Dehydrogenase, subunit A, domain 2"/>
    <property type="match status" value="1"/>
</dbReference>
<dbReference type="Gene3D" id="1.10.540.10">
    <property type="entry name" value="Acyl-CoA dehydrogenase/oxidase, N-terminal domain"/>
    <property type="match status" value="1"/>
</dbReference>
<name>A0ABN2PFU8_9ACTN</name>
<dbReference type="EMBL" id="BAAAMY010000005">
    <property type="protein sequence ID" value="GAA1920625.1"/>
    <property type="molecule type" value="Genomic_DNA"/>
</dbReference>
<dbReference type="InterPro" id="IPR036250">
    <property type="entry name" value="AcylCo_DH-like_C"/>
</dbReference>
<comment type="similarity">
    <text evidence="2">Belongs to the acyl-CoA dehydrogenase family.</text>
</comment>
<dbReference type="Pfam" id="PF02771">
    <property type="entry name" value="Acyl-CoA_dh_N"/>
    <property type="match status" value="1"/>
</dbReference>
<evidence type="ECO:0000256" key="5">
    <source>
        <dbReference type="ARBA" id="ARBA00023002"/>
    </source>
</evidence>
<dbReference type="RefSeq" id="WP_344007232.1">
    <property type="nucleotide sequence ID" value="NZ_BAAAMY010000005.1"/>
</dbReference>
<dbReference type="PANTHER" id="PTHR43884">
    <property type="entry name" value="ACYL-COA DEHYDROGENASE"/>
    <property type="match status" value="1"/>
</dbReference>
<dbReference type="InterPro" id="IPR009100">
    <property type="entry name" value="AcylCoA_DH/oxidase_NM_dom_sf"/>
</dbReference>
<feature type="domain" description="Acyl-CoA dehydrogenase/oxidase C-terminal" evidence="6">
    <location>
        <begin position="229"/>
        <end position="368"/>
    </location>
</feature>
<dbReference type="InterPro" id="IPR046373">
    <property type="entry name" value="Acyl-CoA_Oxase/DH_mid-dom_sf"/>
</dbReference>
<dbReference type="InterPro" id="IPR009075">
    <property type="entry name" value="AcylCo_DH/oxidase_C"/>
</dbReference>
<evidence type="ECO:0000259" key="6">
    <source>
        <dbReference type="Pfam" id="PF00441"/>
    </source>
</evidence>
<keyword evidence="4" id="KW-0274">FAD</keyword>
<keyword evidence="5" id="KW-0560">Oxidoreductase</keyword>
<dbReference type="Gene3D" id="1.20.140.10">
    <property type="entry name" value="Butyryl-CoA Dehydrogenase, subunit A, domain 3"/>
    <property type="match status" value="1"/>
</dbReference>
<keyword evidence="9" id="KW-1185">Reference proteome</keyword>
<reference evidence="8 9" key="1">
    <citation type="journal article" date="2019" name="Int. J. Syst. Evol. Microbiol.">
        <title>The Global Catalogue of Microorganisms (GCM) 10K type strain sequencing project: providing services to taxonomists for standard genome sequencing and annotation.</title>
        <authorList>
            <consortium name="The Broad Institute Genomics Platform"/>
            <consortium name="The Broad Institute Genome Sequencing Center for Infectious Disease"/>
            <person name="Wu L."/>
            <person name="Ma J."/>
        </authorList>
    </citation>
    <scope>NUCLEOTIDE SEQUENCE [LARGE SCALE GENOMIC DNA]</scope>
    <source>
        <strain evidence="8 9">JCM 14046</strain>
    </source>
</reference>
<protein>
    <submittedName>
        <fullName evidence="8">Acyl-CoA dehydrogenase family protein</fullName>
    </submittedName>
</protein>
<evidence type="ECO:0000256" key="3">
    <source>
        <dbReference type="ARBA" id="ARBA00022630"/>
    </source>
</evidence>